<feature type="compositionally biased region" description="Basic and acidic residues" evidence="1">
    <location>
        <begin position="77"/>
        <end position="87"/>
    </location>
</feature>
<sequence length="103" mass="11777">MRRESRDLDLRRGHDPQREKAAVQHQTPRHVPPQERVLPQPAVALLGRVQNRGEHLQPSRDSEQAYHHGLGLQRHPKRDDINRREPEIGQVPAPALGNASFKS</sequence>
<reference evidence="2" key="1">
    <citation type="submission" date="2021-04" db="EMBL/GenBank/DDBJ databases">
        <title>First draft genome resource for Brassicaceae pathogens Fusarium oxysporum f. sp. raphani and Fusarium oxysporum f. sp. rapae.</title>
        <authorList>
            <person name="Asai S."/>
        </authorList>
    </citation>
    <scope>NUCLEOTIDE SEQUENCE</scope>
    <source>
        <strain evidence="2">Tf1208</strain>
    </source>
</reference>
<dbReference type="Proteomes" id="UP000694050">
    <property type="component" value="Unassembled WGS sequence"/>
</dbReference>
<evidence type="ECO:0000313" key="3">
    <source>
        <dbReference type="Proteomes" id="UP000694050"/>
    </source>
</evidence>
<comment type="caution">
    <text evidence="2">The sequence shown here is derived from an EMBL/GenBank/DDBJ whole genome shotgun (WGS) entry which is preliminary data.</text>
</comment>
<accession>A0A8J5NGP9</accession>
<feature type="compositionally biased region" description="Basic and acidic residues" evidence="1">
    <location>
        <begin position="51"/>
        <end position="66"/>
    </location>
</feature>
<protein>
    <submittedName>
        <fullName evidence="2">Uncharacterized protein</fullName>
    </submittedName>
</protein>
<dbReference type="AlphaFoldDB" id="A0A8J5NGP9"/>
<name>A0A8J5NGP9_FUSOX</name>
<evidence type="ECO:0000256" key="1">
    <source>
        <dbReference type="SAM" id="MobiDB-lite"/>
    </source>
</evidence>
<dbReference type="EMBL" id="JAELUQ010000014">
    <property type="protein sequence ID" value="KAG7403859.1"/>
    <property type="molecule type" value="Genomic_DNA"/>
</dbReference>
<organism evidence="2 3">
    <name type="scientific">Fusarium oxysporum f. sp. rapae</name>
    <dbReference type="NCBI Taxonomy" id="485398"/>
    <lineage>
        <taxon>Eukaryota</taxon>
        <taxon>Fungi</taxon>
        <taxon>Dikarya</taxon>
        <taxon>Ascomycota</taxon>
        <taxon>Pezizomycotina</taxon>
        <taxon>Sordariomycetes</taxon>
        <taxon>Hypocreomycetidae</taxon>
        <taxon>Hypocreales</taxon>
        <taxon>Nectriaceae</taxon>
        <taxon>Fusarium</taxon>
        <taxon>Fusarium oxysporum species complex</taxon>
    </lineage>
</organism>
<proteinExistence type="predicted"/>
<feature type="region of interest" description="Disordered" evidence="1">
    <location>
        <begin position="1"/>
        <end position="35"/>
    </location>
</feature>
<feature type="region of interest" description="Disordered" evidence="1">
    <location>
        <begin position="51"/>
        <end position="103"/>
    </location>
</feature>
<evidence type="ECO:0000313" key="2">
    <source>
        <dbReference type="EMBL" id="KAG7403859.1"/>
    </source>
</evidence>
<gene>
    <name evidence="2" type="ORF">Forpe1208_v016347</name>
</gene>
<feature type="compositionally biased region" description="Basic and acidic residues" evidence="1">
    <location>
        <begin position="1"/>
        <end position="22"/>
    </location>
</feature>